<evidence type="ECO:0000256" key="10">
    <source>
        <dbReference type="HAMAP-Rule" id="MF_01043"/>
    </source>
</evidence>
<keyword evidence="3 10" id="KW-0808">Transferase</keyword>
<dbReference type="NCBIfam" id="TIGR00023">
    <property type="entry name" value="glycerol-3-phosphate 1-O-acyltransferase PlsY"/>
    <property type="match status" value="1"/>
</dbReference>
<evidence type="ECO:0000256" key="9">
    <source>
        <dbReference type="ARBA" id="ARBA00023264"/>
    </source>
</evidence>
<evidence type="ECO:0000256" key="2">
    <source>
        <dbReference type="ARBA" id="ARBA00022516"/>
    </source>
</evidence>
<comment type="pathway">
    <text evidence="10">Lipid metabolism; phospholipid metabolism.</text>
</comment>
<feature type="transmembrane region" description="Helical" evidence="10">
    <location>
        <begin position="154"/>
        <end position="173"/>
    </location>
</feature>
<name>A0ABR9FML3_9GAMM</name>
<accession>A0ABR9FML3</accession>
<protein>
    <recommendedName>
        <fullName evidence="10">Glycerol-3-phosphate acyltransferase</fullName>
    </recommendedName>
    <alternativeName>
        <fullName evidence="10">Acyl-PO4 G3P acyltransferase</fullName>
    </alternativeName>
    <alternativeName>
        <fullName evidence="10">Acyl-phosphate--glycerol-3-phosphate acyltransferase</fullName>
    </alternativeName>
    <alternativeName>
        <fullName evidence="10">G3P acyltransferase</fullName>
        <shortName evidence="10">GPAT</shortName>
        <ecNumber evidence="10">2.3.1.275</ecNumber>
    </alternativeName>
    <alternativeName>
        <fullName evidence="10">Lysophosphatidic acid synthase</fullName>
        <shortName evidence="10">LPA synthase</shortName>
    </alternativeName>
</protein>
<keyword evidence="7 10" id="KW-0472">Membrane</keyword>
<gene>
    <name evidence="10 11" type="primary">plsY</name>
    <name evidence="11" type="ORF">EI167_11335</name>
</gene>
<keyword evidence="12" id="KW-1185">Reference proteome</keyword>
<keyword evidence="2 10" id="KW-0444">Lipid biosynthesis</keyword>
<dbReference type="Pfam" id="PF02660">
    <property type="entry name" value="G3P_acyltransf"/>
    <property type="match status" value="1"/>
</dbReference>
<comment type="similarity">
    <text evidence="10">Belongs to the PlsY family.</text>
</comment>
<evidence type="ECO:0000256" key="8">
    <source>
        <dbReference type="ARBA" id="ARBA00023209"/>
    </source>
</evidence>
<comment type="caution">
    <text evidence="10">Lacks conserved residue(s) required for the propagation of feature annotation.</text>
</comment>
<dbReference type="GO" id="GO:0004366">
    <property type="term" value="F:glycerol-3-phosphate O-acyltransferase activity"/>
    <property type="evidence" value="ECO:0007669"/>
    <property type="project" value="UniProtKB-EC"/>
</dbReference>
<evidence type="ECO:0000256" key="3">
    <source>
        <dbReference type="ARBA" id="ARBA00022679"/>
    </source>
</evidence>
<keyword evidence="1 10" id="KW-1003">Cell membrane</keyword>
<keyword evidence="11" id="KW-0012">Acyltransferase</keyword>
<evidence type="ECO:0000256" key="5">
    <source>
        <dbReference type="ARBA" id="ARBA00022989"/>
    </source>
</evidence>
<dbReference type="EC" id="2.3.1.275" evidence="10"/>
<proteinExistence type="inferred from homology"/>
<evidence type="ECO:0000256" key="1">
    <source>
        <dbReference type="ARBA" id="ARBA00022475"/>
    </source>
</evidence>
<dbReference type="PANTHER" id="PTHR30309:SF0">
    <property type="entry name" value="GLYCEROL-3-PHOSPHATE ACYLTRANSFERASE-RELATED"/>
    <property type="match status" value="1"/>
</dbReference>
<keyword evidence="9 10" id="KW-1208">Phospholipid metabolism</keyword>
<organism evidence="11 12">
    <name type="scientific">Pseudoalteromonas prydzensis</name>
    <dbReference type="NCBI Taxonomy" id="182141"/>
    <lineage>
        <taxon>Bacteria</taxon>
        <taxon>Pseudomonadati</taxon>
        <taxon>Pseudomonadota</taxon>
        <taxon>Gammaproteobacteria</taxon>
        <taxon>Alteromonadales</taxon>
        <taxon>Pseudoalteromonadaceae</taxon>
        <taxon>Pseudoalteromonas</taxon>
    </lineage>
</organism>
<evidence type="ECO:0000313" key="11">
    <source>
        <dbReference type="EMBL" id="MBE0458032.1"/>
    </source>
</evidence>
<comment type="subcellular location">
    <subcellularLocation>
        <location evidence="10">Cell membrane</location>
        <topology evidence="10">Multi-pass membrane protein</topology>
    </subcellularLocation>
</comment>
<dbReference type="InterPro" id="IPR003811">
    <property type="entry name" value="G3P_acylTferase_PlsY"/>
</dbReference>
<feature type="transmembrane region" description="Helical" evidence="10">
    <location>
        <begin position="110"/>
        <end position="134"/>
    </location>
</feature>
<comment type="caution">
    <text evidence="11">The sequence shown here is derived from an EMBL/GenBank/DDBJ whole genome shotgun (WGS) entry which is preliminary data.</text>
</comment>
<keyword evidence="6 10" id="KW-0443">Lipid metabolism</keyword>
<comment type="function">
    <text evidence="10">Catalyzes the transfer of an acyl group from acyl-phosphate (acyl-PO(4)) to glycerol-3-phosphate (G3P) to form lysophosphatidic acid (LPA). This enzyme utilizes acyl-phosphate as fatty acyl donor, but not acyl-CoA or acyl-ACP.</text>
</comment>
<evidence type="ECO:0000313" key="12">
    <source>
        <dbReference type="Proteomes" id="UP000707245"/>
    </source>
</evidence>
<dbReference type="HAMAP" id="MF_01043">
    <property type="entry name" value="PlsY"/>
    <property type="match status" value="1"/>
</dbReference>
<dbReference type="SMART" id="SM01207">
    <property type="entry name" value="G3P_acyltransf"/>
    <property type="match status" value="1"/>
</dbReference>
<evidence type="ECO:0000256" key="7">
    <source>
        <dbReference type="ARBA" id="ARBA00023136"/>
    </source>
</evidence>
<dbReference type="Proteomes" id="UP000707245">
    <property type="component" value="Unassembled WGS sequence"/>
</dbReference>
<comment type="subunit">
    <text evidence="10">Probably interacts with PlsX.</text>
</comment>
<feature type="transmembrane region" description="Helical" evidence="10">
    <location>
        <begin position="79"/>
        <end position="98"/>
    </location>
</feature>
<reference evidence="11 12" key="1">
    <citation type="submission" date="2020-07" db="EMBL/GenBank/DDBJ databases">
        <title>Halophilic bacteria isolated from french cheeses.</title>
        <authorList>
            <person name="Kothe C.I."/>
            <person name="Farah-Kraiem B."/>
            <person name="Renault P."/>
            <person name="Dridi B."/>
        </authorList>
    </citation>
    <scope>NUCLEOTIDE SEQUENCE [LARGE SCALE GENOMIC DNA]</scope>
    <source>
        <strain evidence="11 12">FME14</strain>
    </source>
</reference>
<sequence length="201" mass="21728">MIAVLMLVLAYLLGSISSAILVSRLFKLPDPRSNGSNNPGATNVYRLGGTFPACLVLVFDILKGTIPVWGAYFLQLDPLMLGLVGVAACLGHMFPLFFHFKGGKAVATAFGTLLPIGLSLGGLLISTWVVVVAITRYSSLGALIAVSLAPLYTWWIKPLYTLPVTFLTILIIFRHNANIKRLFSGKEPKVGDKKKPPTEDK</sequence>
<keyword evidence="4 10" id="KW-0812">Transmembrane</keyword>
<keyword evidence="8 10" id="KW-0594">Phospholipid biosynthesis</keyword>
<evidence type="ECO:0000256" key="6">
    <source>
        <dbReference type="ARBA" id="ARBA00023098"/>
    </source>
</evidence>
<evidence type="ECO:0000256" key="4">
    <source>
        <dbReference type="ARBA" id="ARBA00022692"/>
    </source>
</evidence>
<dbReference type="EMBL" id="RRZA01000031">
    <property type="protein sequence ID" value="MBE0458032.1"/>
    <property type="molecule type" value="Genomic_DNA"/>
</dbReference>
<dbReference type="RefSeq" id="WP_064668011.1">
    <property type="nucleotide sequence ID" value="NZ_BDDT01000013.1"/>
</dbReference>
<keyword evidence="5 10" id="KW-1133">Transmembrane helix</keyword>
<dbReference type="PANTHER" id="PTHR30309">
    <property type="entry name" value="INNER MEMBRANE PROTEIN YGIH"/>
    <property type="match status" value="1"/>
</dbReference>
<dbReference type="GeneID" id="303291242"/>
<comment type="catalytic activity">
    <reaction evidence="10">
        <text>an acyl phosphate + sn-glycerol 3-phosphate = a 1-acyl-sn-glycero-3-phosphate + phosphate</text>
        <dbReference type="Rhea" id="RHEA:34075"/>
        <dbReference type="ChEBI" id="CHEBI:43474"/>
        <dbReference type="ChEBI" id="CHEBI:57597"/>
        <dbReference type="ChEBI" id="CHEBI:57970"/>
        <dbReference type="ChEBI" id="CHEBI:59918"/>
        <dbReference type="EC" id="2.3.1.275"/>
    </reaction>
</comment>